<evidence type="ECO:0000256" key="1">
    <source>
        <dbReference type="SAM" id="MobiDB-lite"/>
    </source>
</evidence>
<gene>
    <name evidence="2" type="ORF">BP5553_10135</name>
</gene>
<dbReference type="Proteomes" id="UP000254866">
    <property type="component" value="Unassembled WGS sequence"/>
</dbReference>
<dbReference type="GeneID" id="43602984"/>
<dbReference type="EMBL" id="NPIC01000014">
    <property type="protein sequence ID" value="RDL30790.1"/>
    <property type="molecule type" value="Genomic_DNA"/>
</dbReference>
<name>A0A370TAH7_9HELO</name>
<dbReference type="RefSeq" id="XP_031865166.1">
    <property type="nucleotide sequence ID" value="XM_032018758.1"/>
</dbReference>
<protein>
    <submittedName>
        <fullName evidence="2">Uncharacterized protein</fullName>
    </submittedName>
</protein>
<reference evidence="2 3" key="1">
    <citation type="journal article" date="2018" name="IMA Fungus">
        <title>IMA Genome-F 9: Draft genome sequence of Annulohypoxylon stygium, Aspergillus mulundensis, Berkeleyomyces basicola (syn. Thielaviopsis basicola), Ceratocystis smalleyi, two Cercospora beticola strains, Coleophoma cylindrospora, Fusarium fracticaudum, Phialophora cf. hyalina, and Morchella septimelata.</title>
        <authorList>
            <person name="Wingfield B.D."/>
            <person name="Bills G.F."/>
            <person name="Dong Y."/>
            <person name="Huang W."/>
            <person name="Nel W.J."/>
            <person name="Swalarsk-Parry B.S."/>
            <person name="Vaghefi N."/>
            <person name="Wilken P.M."/>
            <person name="An Z."/>
            <person name="de Beer Z.W."/>
            <person name="De Vos L."/>
            <person name="Chen L."/>
            <person name="Duong T.A."/>
            <person name="Gao Y."/>
            <person name="Hammerbacher A."/>
            <person name="Kikkert J.R."/>
            <person name="Li Y."/>
            <person name="Li H."/>
            <person name="Li K."/>
            <person name="Li Q."/>
            <person name="Liu X."/>
            <person name="Ma X."/>
            <person name="Naidoo K."/>
            <person name="Pethybridge S.J."/>
            <person name="Sun J."/>
            <person name="Steenkamp E.T."/>
            <person name="van der Nest M.A."/>
            <person name="van Wyk S."/>
            <person name="Wingfield M.J."/>
            <person name="Xiong C."/>
            <person name="Yue Q."/>
            <person name="Zhang X."/>
        </authorList>
    </citation>
    <scope>NUCLEOTIDE SEQUENCE [LARGE SCALE GENOMIC DNA]</scope>
    <source>
        <strain evidence="2 3">BP 5553</strain>
    </source>
</reference>
<dbReference type="OrthoDB" id="3538597at2759"/>
<proteinExistence type="predicted"/>
<accession>A0A370TAH7</accession>
<organism evidence="2 3">
    <name type="scientific">Venustampulla echinocandica</name>
    <dbReference type="NCBI Taxonomy" id="2656787"/>
    <lineage>
        <taxon>Eukaryota</taxon>
        <taxon>Fungi</taxon>
        <taxon>Dikarya</taxon>
        <taxon>Ascomycota</taxon>
        <taxon>Pezizomycotina</taxon>
        <taxon>Leotiomycetes</taxon>
        <taxon>Helotiales</taxon>
        <taxon>Pleuroascaceae</taxon>
        <taxon>Venustampulla</taxon>
    </lineage>
</organism>
<keyword evidence="3" id="KW-1185">Reference proteome</keyword>
<feature type="region of interest" description="Disordered" evidence="1">
    <location>
        <begin position="170"/>
        <end position="189"/>
    </location>
</feature>
<evidence type="ECO:0000313" key="3">
    <source>
        <dbReference type="Proteomes" id="UP000254866"/>
    </source>
</evidence>
<evidence type="ECO:0000313" key="2">
    <source>
        <dbReference type="EMBL" id="RDL30790.1"/>
    </source>
</evidence>
<dbReference type="AlphaFoldDB" id="A0A370TAH7"/>
<sequence length="862" mass="97613">MSDKRKEKQHLKELGIVFVTAILPDQFPKHLFKTFQKIRSCRRVDISTFHPIGPGVPLERAVWRNETANRAREIVAIAAALIEDATTEMEVRLRLEQKVLARFNMTIECPSLACKGRLWRSEVEAEVEFPGRIAKSLADRRPDRRPCQCLPGERSSHVNKIFSSRADEMTSYDSLENHSEETPKRRRPDRILGFQETASFCRRLEKHNLMAGSRGAENETGLEAIGETIQSTVLNHKGNSLLFPFLIIEAKSKKGGSFEDCNIQTALPILKTLKIQEDLQRKSQMTLEYGGPLVWYIAYRGEDWRLSGCYTLHKTGGPSYEIVTLWTGQLNDVESTLQLLLIIDYIFDWARDIYKPSLISQLKILANEPAEEDDHTRNDDLSRIDTDSDIFSLARPKQPRTIEDWGAALEDDAEVVTDEELSLMKWASHDTDFCVFRPACIVQNVFRCLFVTKENIDALFSSVPKRCTVKQLARQAHSVLGYGTTLVSEDVLDRIEEVWTNKTRPKKTGHISETRLFASIVYHADVTWSWELQRIIYCVAFDEEALSKAKDYTQQKGPPHAFKYARRIGKGNAEALISALKNQTIQENLASALASKRQKLHTSAGTSSSNSCPTFEFVDATYAPNGWGEKKTYEVVDRVYDWCEKNSEEPSESFLRVSHQWSSLTGSSTGSTVASYFPNSEPETTEQSVLVAREMYFSNSSLCIYVIPGLAEDTEQQRLRKALRKVSGLNVLYMASRGKNSSNRWKDVYKKWRTTDSESCRNQIKALNKWVAAMPNKASARLPVVSSTARKAKQKLIERPPLLQDTQASPTSSSRLPTPPSSTLPVVIKAESNLKRPREVADISNVLTIQKKAKKEIIIIDD</sequence>
<feature type="region of interest" description="Disordered" evidence="1">
    <location>
        <begin position="795"/>
        <end position="824"/>
    </location>
</feature>
<comment type="caution">
    <text evidence="2">The sequence shown here is derived from an EMBL/GenBank/DDBJ whole genome shotgun (WGS) entry which is preliminary data.</text>
</comment>